<keyword evidence="1" id="KW-0472">Membrane</keyword>
<keyword evidence="1" id="KW-0812">Transmembrane</keyword>
<sequence length="111" mass="11930">MKVLGAFVLGFEVIIVLLSIPVAVMAGWRWIEIPNLALIIGGIVLALVMVAVAGSLPRRGAVIAGWVLQVIIVLTGFLVPLMFFIGGIFALLWFYAVRVGGRIDRADKVAE</sequence>
<dbReference type="InterPro" id="IPR025327">
    <property type="entry name" value="DUF4233"/>
</dbReference>
<dbReference type="EMBL" id="CAFBMR010000017">
    <property type="protein sequence ID" value="CAB4909227.1"/>
    <property type="molecule type" value="Genomic_DNA"/>
</dbReference>
<proteinExistence type="predicted"/>
<evidence type="ECO:0000313" key="2">
    <source>
        <dbReference type="EMBL" id="CAB4909227.1"/>
    </source>
</evidence>
<keyword evidence="1" id="KW-1133">Transmembrane helix</keyword>
<feature type="transmembrane region" description="Helical" evidence="1">
    <location>
        <begin position="6"/>
        <end position="28"/>
    </location>
</feature>
<accession>A0A6J7GLA3</accession>
<protein>
    <submittedName>
        <fullName evidence="2">Unannotated protein</fullName>
    </submittedName>
</protein>
<dbReference type="Pfam" id="PF14017">
    <property type="entry name" value="DUF4233"/>
    <property type="match status" value="1"/>
</dbReference>
<name>A0A6J7GLA3_9ZZZZ</name>
<reference evidence="2" key="1">
    <citation type="submission" date="2020-05" db="EMBL/GenBank/DDBJ databases">
        <authorList>
            <person name="Chiriac C."/>
            <person name="Salcher M."/>
            <person name="Ghai R."/>
            <person name="Kavagutti S V."/>
        </authorList>
    </citation>
    <scope>NUCLEOTIDE SEQUENCE</scope>
</reference>
<gene>
    <name evidence="2" type="ORF">UFOPK3610_00662</name>
</gene>
<dbReference type="AlphaFoldDB" id="A0A6J7GLA3"/>
<evidence type="ECO:0000256" key="1">
    <source>
        <dbReference type="SAM" id="Phobius"/>
    </source>
</evidence>
<organism evidence="2">
    <name type="scientific">freshwater metagenome</name>
    <dbReference type="NCBI Taxonomy" id="449393"/>
    <lineage>
        <taxon>unclassified sequences</taxon>
        <taxon>metagenomes</taxon>
        <taxon>ecological metagenomes</taxon>
    </lineage>
</organism>
<feature type="transmembrane region" description="Helical" evidence="1">
    <location>
        <begin position="35"/>
        <end position="54"/>
    </location>
</feature>
<feature type="transmembrane region" description="Helical" evidence="1">
    <location>
        <begin position="66"/>
        <end position="95"/>
    </location>
</feature>